<comment type="similarity">
    <text evidence="3 14">Belongs to the homoserine dehydrogenase family.</text>
</comment>
<dbReference type="InterPro" id="IPR016204">
    <property type="entry name" value="HDH"/>
</dbReference>
<dbReference type="InterPro" id="IPR019811">
    <property type="entry name" value="HDH_CS"/>
</dbReference>
<dbReference type="GO" id="GO:0004412">
    <property type="term" value="F:homoserine dehydrogenase activity"/>
    <property type="evidence" value="ECO:0007669"/>
    <property type="project" value="UniProtKB-EC"/>
</dbReference>
<dbReference type="PANTHER" id="PTHR43331">
    <property type="entry name" value="HOMOSERINE DEHYDROGENASE"/>
    <property type="match status" value="1"/>
</dbReference>
<dbReference type="Pfam" id="PF00742">
    <property type="entry name" value="Homoserine_dh"/>
    <property type="match status" value="1"/>
</dbReference>
<comment type="catalytic activity">
    <reaction evidence="13">
        <text>L-homoserine + NADP(+) = L-aspartate 4-semialdehyde + NADPH + H(+)</text>
        <dbReference type="Rhea" id="RHEA:15761"/>
        <dbReference type="ChEBI" id="CHEBI:15378"/>
        <dbReference type="ChEBI" id="CHEBI:57476"/>
        <dbReference type="ChEBI" id="CHEBI:57783"/>
        <dbReference type="ChEBI" id="CHEBI:58349"/>
        <dbReference type="ChEBI" id="CHEBI:537519"/>
        <dbReference type="EC" id="1.1.1.3"/>
    </reaction>
</comment>
<dbReference type="InterPro" id="IPR005106">
    <property type="entry name" value="Asp/hSer_DH_NAD-bd"/>
</dbReference>
<evidence type="ECO:0000256" key="1">
    <source>
        <dbReference type="ARBA" id="ARBA00005056"/>
    </source>
</evidence>
<comment type="pathway">
    <text evidence="2 13">Amino-acid biosynthesis; L-methionine biosynthesis via de novo pathway; L-homoserine from L-aspartate: step 3/3.</text>
</comment>
<dbReference type="Gene3D" id="3.40.50.720">
    <property type="entry name" value="NAD(P)-binding Rossmann-like Domain"/>
    <property type="match status" value="1"/>
</dbReference>
<dbReference type="GO" id="GO:0009088">
    <property type="term" value="P:threonine biosynthetic process"/>
    <property type="evidence" value="ECO:0007669"/>
    <property type="project" value="UniProtKB-UniPathway"/>
</dbReference>
<proteinExistence type="inferred from homology"/>
<evidence type="ECO:0000256" key="8">
    <source>
        <dbReference type="ARBA" id="ARBA00022857"/>
    </source>
</evidence>
<dbReference type="Proteomes" id="UP000176204">
    <property type="component" value="Chromosome I"/>
</dbReference>
<feature type="domain" description="ACT" evidence="15">
    <location>
        <begin position="353"/>
        <end position="429"/>
    </location>
</feature>
<evidence type="ECO:0000256" key="14">
    <source>
        <dbReference type="RuleBase" id="RU004171"/>
    </source>
</evidence>
<dbReference type="Gene3D" id="3.30.70.260">
    <property type="match status" value="1"/>
</dbReference>
<evidence type="ECO:0000256" key="7">
    <source>
        <dbReference type="ARBA" id="ARBA00022697"/>
    </source>
</evidence>
<evidence type="ECO:0000313" key="16">
    <source>
        <dbReference type="EMBL" id="SEH70208.1"/>
    </source>
</evidence>
<dbReference type="CDD" id="cd04881">
    <property type="entry name" value="ACT_HSDH-Hom"/>
    <property type="match status" value="1"/>
</dbReference>
<evidence type="ECO:0000256" key="6">
    <source>
        <dbReference type="ARBA" id="ARBA00022605"/>
    </source>
</evidence>
<dbReference type="PIRSF" id="PIRSF000098">
    <property type="entry name" value="Homoser_dehydrog"/>
    <property type="match status" value="1"/>
</dbReference>
<dbReference type="InterPro" id="IPR001342">
    <property type="entry name" value="HDH_cat"/>
</dbReference>
<organism evidence="16 17">
    <name type="scientific">Akkermansia glycaniphila</name>
    <dbReference type="NCBI Taxonomy" id="1679444"/>
    <lineage>
        <taxon>Bacteria</taxon>
        <taxon>Pseudomonadati</taxon>
        <taxon>Verrucomicrobiota</taxon>
        <taxon>Verrucomicrobiia</taxon>
        <taxon>Verrucomicrobiales</taxon>
        <taxon>Akkermansiaceae</taxon>
        <taxon>Akkermansia</taxon>
    </lineage>
</organism>
<evidence type="ECO:0000256" key="5">
    <source>
        <dbReference type="ARBA" id="ARBA00013376"/>
    </source>
</evidence>
<dbReference type="RefSeq" id="WP_067772108.1">
    <property type="nucleotide sequence ID" value="NZ_JACVVN010000002.1"/>
</dbReference>
<evidence type="ECO:0000256" key="3">
    <source>
        <dbReference type="ARBA" id="ARBA00006753"/>
    </source>
</evidence>
<feature type="binding site" evidence="12">
    <location>
        <position position="191"/>
    </location>
    <ligand>
        <name>L-homoserine</name>
        <dbReference type="ChEBI" id="CHEBI:57476"/>
    </ligand>
</feature>
<evidence type="ECO:0000256" key="13">
    <source>
        <dbReference type="RuleBase" id="RU000579"/>
    </source>
</evidence>
<dbReference type="Pfam" id="PF03447">
    <property type="entry name" value="NAD_binding_3"/>
    <property type="match status" value="1"/>
</dbReference>
<dbReference type="PROSITE" id="PS01042">
    <property type="entry name" value="HOMOSER_DHGENASE"/>
    <property type="match status" value="1"/>
</dbReference>
<protein>
    <recommendedName>
        <fullName evidence="5 13">Homoserine dehydrogenase</fullName>
        <ecNumber evidence="4 13">1.1.1.3</ecNumber>
    </recommendedName>
</protein>
<dbReference type="EC" id="1.1.1.3" evidence="4 13"/>
<dbReference type="Gene3D" id="3.30.360.10">
    <property type="entry name" value="Dihydrodipicolinate Reductase, domain 2"/>
    <property type="match status" value="1"/>
</dbReference>
<sequence>MEKPLQLGLAGLGTVGTGVYETISRNHAILEARAQIPFAIRKVAVRDLSRPRDVELPPGLLTDNWRDLVDDPEIDIIIELIGGTTEAYRLVKAALQARKPVVTGNKALLAEYGSELFQLSATMGVPLYFEASAGGGIPIIQSMQNSLICNHIKSIIGIINGTSNYILSSMELEGVSFETALARAQQLGFAEADPTFDINGWDAAHKALILTMLAYGTPLTSDKIYVSGIQGVQQVDFEFARKLGYNIKLLVVIRHHDDTDALELRVQPSFIPNDHILASVDGVFNAIAVDGDIVGETLFYGRGAGKNPTASAVIADVITAMRESLHPEHHTGFHPYDKERRVLNINETVTPCYVRFRVADRPGTIAEIASSLAWHKIGISATSSTKGAPDEHGTMWNDLVFILHSCPWGQLQAALAEIAQFADIDPSPAVFRIEKLGTSST</sequence>
<accession>A0A1C7PE80</accession>
<evidence type="ECO:0000256" key="11">
    <source>
        <dbReference type="PIRSR" id="PIRSR000098-1"/>
    </source>
</evidence>
<evidence type="ECO:0000256" key="4">
    <source>
        <dbReference type="ARBA" id="ARBA00013213"/>
    </source>
</evidence>
<name>A0A1C7PE80_9BACT</name>
<keyword evidence="17" id="KW-1185">Reference proteome</keyword>
<dbReference type="EMBL" id="LT629973">
    <property type="protein sequence ID" value="SEH70208.1"/>
    <property type="molecule type" value="Genomic_DNA"/>
</dbReference>
<keyword evidence="7 13" id="KW-0791">Threonine biosynthesis</keyword>
<keyword evidence="8 12" id="KW-0521">NADP</keyword>
<dbReference type="GO" id="GO:0009086">
    <property type="term" value="P:methionine biosynthetic process"/>
    <property type="evidence" value="ECO:0007669"/>
    <property type="project" value="UniProtKB-KW"/>
</dbReference>
<dbReference type="UniPathway" id="UPA00050">
    <property type="reaction ID" value="UER00063"/>
</dbReference>
<keyword evidence="9 13" id="KW-0560">Oxidoreductase</keyword>
<evidence type="ECO:0000256" key="2">
    <source>
        <dbReference type="ARBA" id="ARBA00005062"/>
    </source>
</evidence>
<reference evidence="17" key="1">
    <citation type="submission" date="2016-09" db="EMBL/GenBank/DDBJ databases">
        <authorList>
            <person name="Koehorst J."/>
        </authorList>
    </citation>
    <scope>NUCLEOTIDE SEQUENCE [LARGE SCALE GENOMIC DNA]</scope>
</reference>
<dbReference type="NCBIfam" id="NF004976">
    <property type="entry name" value="PRK06349.1"/>
    <property type="match status" value="1"/>
</dbReference>
<evidence type="ECO:0000256" key="9">
    <source>
        <dbReference type="ARBA" id="ARBA00023002"/>
    </source>
</evidence>
<gene>
    <name evidence="16" type="ORF">PYTT_0084</name>
</gene>
<dbReference type="InterPro" id="IPR036291">
    <property type="entry name" value="NAD(P)-bd_dom_sf"/>
</dbReference>
<dbReference type="InterPro" id="IPR002912">
    <property type="entry name" value="ACT_dom"/>
</dbReference>
<evidence type="ECO:0000256" key="12">
    <source>
        <dbReference type="PIRSR" id="PIRSR000098-2"/>
    </source>
</evidence>
<evidence type="ECO:0000313" key="17">
    <source>
        <dbReference type="Proteomes" id="UP000176204"/>
    </source>
</evidence>
<feature type="binding site" evidence="12">
    <location>
        <begin position="10"/>
        <end position="17"/>
    </location>
    <ligand>
        <name>NADP(+)</name>
        <dbReference type="ChEBI" id="CHEBI:58349"/>
    </ligand>
</feature>
<feature type="binding site" evidence="12">
    <location>
        <position position="106"/>
    </location>
    <ligand>
        <name>NADPH</name>
        <dbReference type="ChEBI" id="CHEBI:57783"/>
    </ligand>
</feature>
<dbReference type="GO" id="GO:0050661">
    <property type="term" value="F:NADP binding"/>
    <property type="evidence" value="ECO:0007669"/>
    <property type="project" value="InterPro"/>
</dbReference>
<evidence type="ECO:0000259" key="15">
    <source>
        <dbReference type="PROSITE" id="PS51671"/>
    </source>
</evidence>
<evidence type="ECO:0000256" key="10">
    <source>
        <dbReference type="ARBA" id="ARBA00023167"/>
    </source>
</evidence>
<feature type="active site" description="Proton donor" evidence="11">
    <location>
        <position position="206"/>
    </location>
</feature>
<dbReference type="AlphaFoldDB" id="A0A1C7PE80"/>
<dbReference type="SUPFAM" id="SSF55347">
    <property type="entry name" value="Glyceraldehyde-3-phosphate dehydrogenase-like, C-terminal domain"/>
    <property type="match status" value="1"/>
</dbReference>
<dbReference type="KEGG" id="agl:PYTT_0084"/>
<keyword evidence="6 13" id="KW-0028">Amino-acid biosynthesis</keyword>
<dbReference type="PATRIC" id="fig|1679444.3.peg.247"/>
<dbReference type="SUPFAM" id="SSF51735">
    <property type="entry name" value="NAD(P)-binding Rossmann-fold domains"/>
    <property type="match status" value="1"/>
</dbReference>
<dbReference type="PROSITE" id="PS51671">
    <property type="entry name" value="ACT"/>
    <property type="match status" value="1"/>
</dbReference>
<dbReference type="STRING" id="1679444.PYTT_0084"/>
<dbReference type="FunFam" id="3.30.360.10:FF:000005">
    <property type="entry name" value="Homoserine dehydrogenase"/>
    <property type="match status" value="1"/>
</dbReference>
<keyword evidence="10 13" id="KW-0486">Methionine biosynthesis</keyword>
<dbReference type="SUPFAM" id="SSF55021">
    <property type="entry name" value="ACT-like"/>
    <property type="match status" value="1"/>
</dbReference>
<dbReference type="PANTHER" id="PTHR43331:SF1">
    <property type="entry name" value="HOMOSERINE DEHYDROGENASE"/>
    <property type="match status" value="1"/>
</dbReference>
<dbReference type="UniPathway" id="UPA00051">
    <property type="reaction ID" value="UER00465"/>
</dbReference>
<dbReference type="InterPro" id="IPR045865">
    <property type="entry name" value="ACT-like_dom_sf"/>
</dbReference>
<comment type="pathway">
    <text evidence="1 13">Amino-acid biosynthesis; L-threonine biosynthesis; L-threonine from L-aspartate: step 3/5.</text>
</comment>